<dbReference type="GO" id="GO:0006813">
    <property type="term" value="P:potassium ion transport"/>
    <property type="evidence" value="ECO:0007669"/>
    <property type="project" value="InterPro"/>
</dbReference>
<evidence type="ECO:0000256" key="6">
    <source>
        <dbReference type="ARBA" id="ARBA00023136"/>
    </source>
</evidence>
<evidence type="ECO:0000313" key="10">
    <source>
        <dbReference type="Proteomes" id="UP000708298"/>
    </source>
</evidence>
<evidence type="ECO:0000256" key="4">
    <source>
        <dbReference type="ARBA" id="ARBA00022692"/>
    </source>
</evidence>
<feature type="transmembrane region" description="Helical" evidence="7">
    <location>
        <begin position="32"/>
        <end position="51"/>
    </location>
</feature>
<keyword evidence="5 7" id="KW-1133">Transmembrane helix</keyword>
<reference evidence="9" key="2">
    <citation type="submission" date="2021-01" db="EMBL/GenBank/DDBJ databases">
        <authorList>
            <person name="Mieszkin S."/>
            <person name="Pouder E."/>
            <person name="Alain K."/>
        </authorList>
    </citation>
    <scope>NUCLEOTIDE SEQUENCE</scope>
    <source>
        <strain evidence="9">HW T2.11</strain>
    </source>
</reference>
<feature type="transmembrane region" description="Helical" evidence="7">
    <location>
        <begin position="334"/>
        <end position="359"/>
    </location>
</feature>
<keyword evidence="4 7" id="KW-0812">Transmembrane</keyword>
<protein>
    <submittedName>
        <fullName evidence="9">Kef family K(+) transporter</fullName>
    </submittedName>
</protein>
<proteinExistence type="inferred from homology"/>
<dbReference type="InterPro" id="IPR038770">
    <property type="entry name" value="Na+/solute_symporter_sf"/>
</dbReference>
<evidence type="ECO:0000259" key="8">
    <source>
        <dbReference type="PROSITE" id="PS51201"/>
    </source>
</evidence>
<dbReference type="PRINTS" id="PR00173">
    <property type="entry name" value="EDTRNSPORT"/>
</dbReference>
<feature type="transmembrane region" description="Helical" evidence="7">
    <location>
        <begin position="57"/>
        <end position="76"/>
    </location>
</feature>
<dbReference type="InterPro" id="IPR036291">
    <property type="entry name" value="NAD(P)-bd_dom_sf"/>
</dbReference>
<sequence>MPHDNPLIALLVVGLGLAFIFGTIANRLKTSLLVGYLVAGIVVGPFTPGFAADQALALQLAEVGVILLMFGVGLHFSVKDLMAVRAIAVPGAILQMAASILLGEGLGWLMGLSAGGGLVLGCALSIASTVVLMRGLQERRLVDSDAGRIAVGWLVIQDLVTVLILVLLPIIGPLLSHTGAAHLGLRAILLMVGETLAKVAAFVLVMLLIGRRLIPALLHFIAHTGSRELFRLSVLAVALGVAFFAAELFGVSFALGAFVAGMVLSESQLSLRAAEETLPLRDAFAVLFFISVGMLFDPRAVMHEPLKLLGVLLVVLIGTPGIAFLLLRLFRRSWAVSLTIAFGLAQIGEFSFILAGLGLGLGLIDNHVRDLILGASILSIIINPLLFHLLKRYRPWIEQRDGVVPAVVAAEAEVRAPLPRTELTQHAVLIGYGRVGRRVADGLRADGWPLLVIEAGEGTARSLEDSDVEVMTGNAADPAVLAAANIAGAKLVVVAIPDIFEAGQIVDQARTANPHVRIIARAHFDAEVPHLTRLGANLVVMGEEEIARSMLAQTEALTVRV</sequence>
<dbReference type="Gene3D" id="1.20.1530.20">
    <property type="match status" value="1"/>
</dbReference>
<dbReference type="AlphaFoldDB" id="A0A963YQG7"/>
<dbReference type="GO" id="GO:0015297">
    <property type="term" value="F:antiporter activity"/>
    <property type="evidence" value="ECO:0007669"/>
    <property type="project" value="InterPro"/>
</dbReference>
<dbReference type="Gene3D" id="3.40.50.720">
    <property type="entry name" value="NAD(P)-binding Rossmann-like Domain"/>
    <property type="match status" value="1"/>
</dbReference>
<dbReference type="RefSeq" id="WP_227320461.1">
    <property type="nucleotide sequence ID" value="NZ_JAESVB010000002.1"/>
</dbReference>
<dbReference type="PROSITE" id="PS51201">
    <property type="entry name" value="RCK_N"/>
    <property type="match status" value="1"/>
</dbReference>
<evidence type="ECO:0000256" key="7">
    <source>
        <dbReference type="SAM" id="Phobius"/>
    </source>
</evidence>
<feature type="transmembrane region" description="Helical" evidence="7">
    <location>
        <begin position="6"/>
        <end position="25"/>
    </location>
</feature>
<gene>
    <name evidence="9" type="ORF">ASILVAE211_06355</name>
</gene>
<comment type="subcellular location">
    <subcellularLocation>
        <location evidence="1">Membrane</location>
        <topology evidence="1">Multi-pass membrane protein</topology>
    </subcellularLocation>
</comment>
<reference evidence="9" key="1">
    <citation type="journal article" date="2021" name="Microorganisms">
        <title>Acidisoma silvae sp. nov. and Acidisomacellulosilytica sp. nov., Two Acidophilic Bacteria Isolated from Decaying Wood, Hydrolyzing Cellulose and Producing Poly-3-hydroxybutyrate.</title>
        <authorList>
            <person name="Mieszkin S."/>
            <person name="Pouder E."/>
            <person name="Uroz S."/>
            <person name="Simon-Colin C."/>
            <person name="Alain K."/>
        </authorList>
    </citation>
    <scope>NUCLEOTIDE SEQUENCE</scope>
    <source>
        <strain evidence="9">HW T2.11</strain>
    </source>
</reference>
<organism evidence="9 10">
    <name type="scientific">Acidisoma silvae</name>
    <dbReference type="NCBI Taxonomy" id="2802396"/>
    <lineage>
        <taxon>Bacteria</taxon>
        <taxon>Pseudomonadati</taxon>
        <taxon>Pseudomonadota</taxon>
        <taxon>Alphaproteobacteria</taxon>
        <taxon>Acetobacterales</taxon>
        <taxon>Acidocellaceae</taxon>
        <taxon>Acidisoma</taxon>
    </lineage>
</organism>
<feature type="domain" description="RCK N-terminal" evidence="8">
    <location>
        <begin position="424"/>
        <end position="541"/>
    </location>
</feature>
<dbReference type="NCBIfam" id="NF007950">
    <property type="entry name" value="PRK10669.1"/>
    <property type="match status" value="1"/>
</dbReference>
<evidence type="ECO:0000256" key="2">
    <source>
        <dbReference type="ARBA" id="ARBA00005551"/>
    </source>
</evidence>
<comment type="caution">
    <text evidence="9">The sequence shown here is derived from an EMBL/GenBank/DDBJ whole genome shotgun (WGS) entry which is preliminary data.</text>
</comment>
<feature type="transmembrane region" description="Helical" evidence="7">
    <location>
        <begin position="108"/>
        <end position="132"/>
    </location>
</feature>
<dbReference type="Pfam" id="PF00999">
    <property type="entry name" value="Na_H_Exchanger"/>
    <property type="match status" value="1"/>
</dbReference>
<dbReference type="PANTHER" id="PTHR42751">
    <property type="entry name" value="SODIUM/HYDROGEN EXCHANGER FAMILY/TRKA DOMAIN PROTEIN"/>
    <property type="match status" value="1"/>
</dbReference>
<dbReference type="PANTHER" id="PTHR42751:SF1">
    <property type="entry name" value="CATION_PROTON ANTIPORTER YBAL-RELATED"/>
    <property type="match status" value="1"/>
</dbReference>
<dbReference type="SUPFAM" id="SSF51735">
    <property type="entry name" value="NAD(P)-binding Rossmann-fold domains"/>
    <property type="match status" value="1"/>
</dbReference>
<evidence type="ECO:0000256" key="3">
    <source>
        <dbReference type="ARBA" id="ARBA00022448"/>
    </source>
</evidence>
<dbReference type="GO" id="GO:1902600">
    <property type="term" value="P:proton transmembrane transport"/>
    <property type="evidence" value="ECO:0007669"/>
    <property type="project" value="InterPro"/>
</dbReference>
<feature type="transmembrane region" description="Helical" evidence="7">
    <location>
        <begin position="229"/>
        <end position="246"/>
    </location>
</feature>
<dbReference type="GO" id="GO:0016020">
    <property type="term" value="C:membrane"/>
    <property type="evidence" value="ECO:0007669"/>
    <property type="project" value="UniProtKB-SubCell"/>
</dbReference>
<evidence type="ECO:0000256" key="5">
    <source>
        <dbReference type="ARBA" id="ARBA00022989"/>
    </source>
</evidence>
<dbReference type="InterPro" id="IPR003148">
    <property type="entry name" value="RCK_N"/>
</dbReference>
<dbReference type="InterPro" id="IPR006153">
    <property type="entry name" value="Cation/H_exchanger_TM"/>
</dbReference>
<keyword evidence="6 7" id="KW-0472">Membrane</keyword>
<feature type="transmembrane region" description="Helical" evidence="7">
    <location>
        <begin position="308"/>
        <end position="327"/>
    </location>
</feature>
<evidence type="ECO:0000313" key="9">
    <source>
        <dbReference type="EMBL" id="MCB8874797.1"/>
    </source>
</evidence>
<keyword evidence="3" id="KW-0813">Transport</keyword>
<feature type="transmembrane region" description="Helical" evidence="7">
    <location>
        <begin position="153"/>
        <end position="175"/>
    </location>
</feature>
<evidence type="ECO:0000256" key="1">
    <source>
        <dbReference type="ARBA" id="ARBA00004141"/>
    </source>
</evidence>
<accession>A0A963YQG7</accession>
<feature type="transmembrane region" description="Helical" evidence="7">
    <location>
        <begin position="371"/>
        <end position="390"/>
    </location>
</feature>
<comment type="similarity">
    <text evidence="2">Belongs to the monovalent cation:proton antiporter 2 (CPA2) transporter (TC 2.A.37) family.</text>
</comment>
<name>A0A963YQG7_9PROT</name>
<keyword evidence="10" id="KW-1185">Reference proteome</keyword>
<dbReference type="Proteomes" id="UP000708298">
    <property type="component" value="Unassembled WGS sequence"/>
</dbReference>
<feature type="transmembrane region" description="Helical" evidence="7">
    <location>
        <begin position="187"/>
        <end position="209"/>
    </location>
</feature>
<feature type="transmembrane region" description="Helical" evidence="7">
    <location>
        <begin position="83"/>
        <end position="102"/>
    </location>
</feature>
<dbReference type="Pfam" id="PF02254">
    <property type="entry name" value="TrkA_N"/>
    <property type="match status" value="1"/>
</dbReference>
<dbReference type="EMBL" id="JAESVB010000002">
    <property type="protein sequence ID" value="MCB8874797.1"/>
    <property type="molecule type" value="Genomic_DNA"/>
</dbReference>